<dbReference type="Proteomes" id="UP000269539">
    <property type="component" value="Unassembled WGS sequence"/>
</dbReference>
<reference evidence="2 3" key="1">
    <citation type="journal article" date="2018" name="BMC Genomics">
        <title>Genomic evidence for intraspecific hybridization in a clonal and extremely halotolerant yeast.</title>
        <authorList>
            <person name="Gostincar C."/>
            <person name="Stajich J.E."/>
            <person name="Zupancic J."/>
            <person name="Zalar P."/>
            <person name="Gunde-Cimerman N."/>
        </authorList>
    </citation>
    <scope>NUCLEOTIDE SEQUENCE [LARGE SCALE GENOMIC DNA]</scope>
    <source>
        <strain evidence="2 3">EXF-10513</strain>
    </source>
</reference>
<feature type="region of interest" description="Disordered" evidence="1">
    <location>
        <begin position="35"/>
        <end position="109"/>
    </location>
</feature>
<dbReference type="VEuPathDB" id="FungiDB:BTJ68_07013"/>
<name>A0A3M7H1U1_HORWE</name>
<dbReference type="EMBL" id="QWIO01000138">
    <property type="protein sequence ID" value="RMZ07216.1"/>
    <property type="molecule type" value="Genomic_DNA"/>
</dbReference>
<gene>
    <name evidence="2" type="ORF">D0864_02049</name>
</gene>
<evidence type="ECO:0000313" key="2">
    <source>
        <dbReference type="EMBL" id="RMZ07216.1"/>
    </source>
</evidence>
<dbReference type="AlphaFoldDB" id="A0A3M7H1U1"/>
<accession>A0A3M7H1U1</accession>
<protein>
    <submittedName>
        <fullName evidence="2">Uncharacterized protein</fullName>
    </submittedName>
</protein>
<evidence type="ECO:0000313" key="3">
    <source>
        <dbReference type="Proteomes" id="UP000269539"/>
    </source>
</evidence>
<proteinExistence type="predicted"/>
<comment type="caution">
    <text evidence="2">The sequence shown here is derived from an EMBL/GenBank/DDBJ whole genome shotgun (WGS) entry which is preliminary data.</text>
</comment>
<organism evidence="2 3">
    <name type="scientific">Hortaea werneckii</name>
    <name type="common">Black yeast</name>
    <name type="synonym">Cladosporium werneckii</name>
    <dbReference type="NCBI Taxonomy" id="91943"/>
    <lineage>
        <taxon>Eukaryota</taxon>
        <taxon>Fungi</taxon>
        <taxon>Dikarya</taxon>
        <taxon>Ascomycota</taxon>
        <taxon>Pezizomycotina</taxon>
        <taxon>Dothideomycetes</taxon>
        <taxon>Dothideomycetidae</taxon>
        <taxon>Mycosphaerellales</taxon>
        <taxon>Teratosphaeriaceae</taxon>
        <taxon>Hortaea</taxon>
    </lineage>
</organism>
<sequence length="296" mass="32199">MASDTTPSEGQNRLYELLEKTVAAATRLNDSIIDLAESQSRAQNRRPTQTGQPNHDRHATSPDEESPEKVSGGTLSRTMTSSRIPPPASSDPNEMLEMGSSKADLTSQNAARAATMPIIVLDSSSEGSTLGSEVDVSDTEDSLFDLITFTGEVGITSITGVDLKDNVGVTLDLDEIPEIVCGLALQVVVNATAKHRDFSWFSARDACIRTACQNQLRSKWHSTAQQLAACQMCSNTRNVCLGIDKDDQGKLILRIRPLASQFRHGTDLHDPEGWILPAEDGKKTLTSYRAWRQDAL</sequence>
<feature type="compositionally biased region" description="Polar residues" evidence="1">
    <location>
        <begin position="37"/>
        <end position="53"/>
    </location>
</feature>
<evidence type="ECO:0000256" key="1">
    <source>
        <dbReference type="SAM" id="MobiDB-lite"/>
    </source>
</evidence>
<feature type="compositionally biased region" description="Polar residues" evidence="1">
    <location>
        <begin position="73"/>
        <end position="83"/>
    </location>
</feature>